<protein>
    <submittedName>
        <fullName evidence="3">Phosphoribosyltransferase</fullName>
    </submittedName>
</protein>
<dbReference type="InterPro" id="IPR051910">
    <property type="entry name" value="ComF/GntX_DNA_util-trans"/>
</dbReference>
<proteinExistence type="inferred from homology"/>
<reference evidence="3 4" key="1">
    <citation type="journal article" date="2015" name="Nature">
        <title>rRNA introns, odd ribosomes, and small enigmatic genomes across a large radiation of phyla.</title>
        <authorList>
            <person name="Brown C.T."/>
            <person name="Hug L.A."/>
            <person name="Thomas B.C."/>
            <person name="Sharon I."/>
            <person name="Castelle C.J."/>
            <person name="Singh A."/>
            <person name="Wilkins M.J."/>
            <person name="Williams K.H."/>
            <person name="Banfield J.F."/>
        </authorList>
    </citation>
    <scope>NUCLEOTIDE SEQUENCE [LARGE SCALE GENOMIC DNA]</scope>
</reference>
<dbReference type="STRING" id="1618434.UR52_C0017G0005"/>
<dbReference type="EMBL" id="LBPN01000017">
    <property type="protein sequence ID" value="KKP58689.1"/>
    <property type="molecule type" value="Genomic_DNA"/>
</dbReference>
<dbReference type="PANTHER" id="PTHR47505">
    <property type="entry name" value="DNA UTILIZATION PROTEIN YHGH"/>
    <property type="match status" value="1"/>
</dbReference>
<evidence type="ECO:0000313" key="4">
    <source>
        <dbReference type="Proteomes" id="UP000034176"/>
    </source>
</evidence>
<comment type="similarity">
    <text evidence="1">Belongs to the ComF/GntX family.</text>
</comment>
<evidence type="ECO:0000259" key="2">
    <source>
        <dbReference type="Pfam" id="PF18912"/>
    </source>
</evidence>
<gene>
    <name evidence="3" type="ORF">UR52_C0017G0005</name>
</gene>
<feature type="domain" description="Double zinc ribbon" evidence="2">
    <location>
        <begin position="4"/>
        <end position="54"/>
    </location>
</feature>
<accession>A0A0G0APK4</accession>
<comment type="caution">
    <text evidence="3">The sequence shown here is derived from an EMBL/GenBank/DDBJ whole genome shotgun (WGS) entry which is preliminary data.</text>
</comment>
<dbReference type="Pfam" id="PF18912">
    <property type="entry name" value="DZR_2"/>
    <property type="match status" value="1"/>
</dbReference>
<dbReference type="Proteomes" id="UP000034176">
    <property type="component" value="Unassembled WGS sequence"/>
</dbReference>
<sequence>MINLLDFFFPRKCLGCGRVGSYICKWCAKTVKLREQRCSECERPAIYGITHPKCQKKWGIDGLVSFFYYQGLIKKTIKLLKYQFVYDTALTLIDLIPQILITDLNQQLDDYKIYPIPLHKDRLKWRGFNQTEKLAQIISPKLKIPTIKDLLIRHVKRIPQADINAKIQRILNAQGIFSLNLKSDILPSYCLNVLLFDDVWTTGATLKQAAKILKQNGVEKVWALTIAR</sequence>
<dbReference type="CDD" id="cd06223">
    <property type="entry name" value="PRTases_typeI"/>
    <property type="match status" value="1"/>
</dbReference>
<dbReference type="Gene3D" id="3.40.50.2020">
    <property type="match status" value="1"/>
</dbReference>
<evidence type="ECO:0000256" key="1">
    <source>
        <dbReference type="ARBA" id="ARBA00008007"/>
    </source>
</evidence>
<organism evidence="3 4">
    <name type="scientific">Candidatus Gottesmanbacteria bacterium GW2011_GWA1_34_13</name>
    <dbReference type="NCBI Taxonomy" id="1618434"/>
    <lineage>
        <taxon>Bacteria</taxon>
        <taxon>Candidatus Gottesmaniibacteriota</taxon>
    </lineage>
</organism>
<dbReference type="InterPro" id="IPR029057">
    <property type="entry name" value="PRTase-like"/>
</dbReference>
<name>A0A0G0APK4_9BACT</name>
<dbReference type="AlphaFoldDB" id="A0A0G0APK4"/>
<keyword evidence="3" id="KW-0328">Glycosyltransferase</keyword>
<dbReference type="SUPFAM" id="SSF53271">
    <property type="entry name" value="PRTase-like"/>
    <property type="match status" value="1"/>
</dbReference>
<keyword evidence="3" id="KW-0808">Transferase</keyword>
<dbReference type="InterPro" id="IPR000836">
    <property type="entry name" value="PRTase_dom"/>
</dbReference>
<dbReference type="GO" id="GO:0016757">
    <property type="term" value="F:glycosyltransferase activity"/>
    <property type="evidence" value="ECO:0007669"/>
    <property type="project" value="UniProtKB-KW"/>
</dbReference>
<evidence type="ECO:0000313" key="3">
    <source>
        <dbReference type="EMBL" id="KKP58689.1"/>
    </source>
</evidence>
<dbReference type="InterPro" id="IPR044005">
    <property type="entry name" value="DZR_2"/>
</dbReference>
<dbReference type="PANTHER" id="PTHR47505:SF1">
    <property type="entry name" value="DNA UTILIZATION PROTEIN YHGH"/>
    <property type="match status" value="1"/>
</dbReference>